<feature type="domain" description="RDRP core" evidence="1">
    <location>
        <begin position="827"/>
        <end position="1232"/>
    </location>
</feature>
<keyword evidence="3" id="KW-1185">Reference proteome</keyword>
<dbReference type="InterPro" id="IPR007855">
    <property type="entry name" value="RDRP"/>
</dbReference>
<dbReference type="GO" id="GO:0003723">
    <property type="term" value="F:RNA binding"/>
    <property type="evidence" value="ECO:0007669"/>
    <property type="project" value="UniProtKB-KW"/>
</dbReference>
<dbReference type="GO" id="GO:0031380">
    <property type="term" value="C:nuclear RNA-directed RNA polymerase complex"/>
    <property type="evidence" value="ECO:0007669"/>
    <property type="project" value="TreeGrafter"/>
</dbReference>
<dbReference type="PANTHER" id="PTHR23079">
    <property type="entry name" value="RNA-DEPENDENT RNA POLYMERASE"/>
    <property type="match status" value="1"/>
</dbReference>
<reference evidence="2 3" key="1">
    <citation type="submission" date="2019-01" db="EMBL/GenBank/DDBJ databases">
        <title>Draft genome sequence of Psathyrella aberdarensis IHI B618.</title>
        <authorList>
            <person name="Buettner E."/>
            <person name="Kellner H."/>
        </authorList>
    </citation>
    <scope>NUCLEOTIDE SEQUENCE [LARGE SCALE GENOMIC DNA]</scope>
    <source>
        <strain evidence="2 3">IHI B618</strain>
    </source>
</reference>
<dbReference type="STRING" id="2316362.A0A4Q2DIY7"/>
<proteinExistence type="predicted"/>
<dbReference type="Proteomes" id="UP000290288">
    <property type="component" value="Unassembled WGS sequence"/>
</dbReference>
<name>A0A4Q2DIY7_9AGAR</name>
<accession>A0A4Q2DIY7</accession>
<organism evidence="2 3">
    <name type="scientific">Candolleomyces aberdarensis</name>
    <dbReference type="NCBI Taxonomy" id="2316362"/>
    <lineage>
        <taxon>Eukaryota</taxon>
        <taxon>Fungi</taxon>
        <taxon>Dikarya</taxon>
        <taxon>Basidiomycota</taxon>
        <taxon>Agaricomycotina</taxon>
        <taxon>Agaricomycetes</taxon>
        <taxon>Agaricomycetidae</taxon>
        <taxon>Agaricales</taxon>
        <taxon>Agaricineae</taxon>
        <taxon>Psathyrellaceae</taxon>
        <taxon>Candolleomyces</taxon>
    </lineage>
</organism>
<dbReference type="Pfam" id="PF05183">
    <property type="entry name" value="RdRP"/>
    <property type="match status" value="1"/>
</dbReference>
<comment type="caution">
    <text evidence="2">The sequence shown here is derived from an EMBL/GenBank/DDBJ whole genome shotgun (WGS) entry which is preliminary data.</text>
</comment>
<protein>
    <recommendedName>
        <fullName evidence="1">RDRP core domain-containing protein</fullName>
    </recommendedName>
</protein>
<dbReference type="GO" id="GO:0003968">
    <property type="term" value="F:RNA-directed RNA polymerase activity"/>
    <property type="evidence" value="ECO:0007669"/>
    <property type="project" value="UniProtKB-KW"/>
</dbReference>
<evidence type="ECO:0000313" key="3">
    <source>
        <dbReference type="Proteomes" id="UP000290288"/>
    </source>
</evidence>
<sequence length="1605" mass="182175">MLLTFVCKHWRNITLSTPQIWAAYTLHFTPDTLNRFKTGSENSDEELYMLWNERSANAPLAVHLILAASVRYEDVKDLVLSLCFKHSQRLEILRVDGIPFITLEDSLSETRAEGNSRVYPLPSLRVLQIVLPTSASTDLDTLANQVRILQQIPTWFPGLREFKVQNAVHYPNFPRPQSGWEQFGRFTHMGFTHYMSFIMAEKPEAHRFDDLVELHLHHSGADKITHEALAWTPTGEHQRRRFRSGTVTLPQLEYLRFGVEGADLDLISTTLDPFDLPQLRKLKIHNYCMPAVTGTHKYILEDTSTDFTPLSQFLERSQGLEHIEIHHRDFLNGSFFTLPTIRNAAFTQVSATIAYDSPANAYESLAGPWKDAGFDVAIVIDRAVSDFELVGCLNAKIANVASTSFMNIDIRYIPTEETEWSVTRAISAIIHAEDFAVSEEERQVNFKVVLAENEAAGVGHNGSGLLTVPTAALGRKFLDAVRENPIKLSTRKLKFYRSSEKLVKHVVATLDKTPFVSPDIEEKHAKTLWALEDQLRVETIQFGTYFRPEYDPEKKKGRAFSVEWEKKYVAWLKFEYDHKLIRITLGDKMTERLGHTIAINFASIRKIGVGYDITPYVCFDTLQPPVLEFIELYRTLVGDKSDNMKYKWRVGSLTPAHEAVAPYATQLRIVLHHDERTDMIEKFVGMCETAGIGSPSMIARFRSGRKIEAIPMNFFSSRRIDKLRKDLRTLPWSAAFQMEALLRNGLLHTGLIEELLPRVRVLCEKHKQNGSVYVGELLRTYNQVLQNKNTAENQEHPSKVFEDVLKTFNPADSNLAAGNFRCCHVTFTPTRLHLEGPYPTQSNRIIREYPQFGDHFIRVDFRDEDRLQYRWDRTVDGTTFLRSRVGGALKGGFELAGRNFEFLAYSTSALREHAVWFISPFDYHKPRGEVVRVDGEFIRSDIGDFHGTPLLKQPSKYAARIAQAFTATDPSTVIHRNNWEEVDDLGEEPYLFTDGVGTISKDLAERIWEEMCKKRKSRGRVVPDAYQIRFLGYKGVVAVDREMDNVNKKRSSKEPPIHMRLRPSMRKFENMRKDKAEIEIAQAFHAPNVCYLNRPLIMLLEDLGTRKEGFLKLQEVAIAEAKTIDNGMDEFRAIMSGHNLGTPFRVQSLLQRLHGMDLDIKTDSRTASIDTPFLHLLRDVAIFDVLRDIKHSARIPIPDSYLLVGIADEGVAYRKAGYEDVFTLEEGQIYVQRVYAVGKPPDGVFCAFRDLVNVVVLPSVGDRSLASCLGGGDVDGDLFAVIKNDSLLPSEAADPASYESAGTYTLPDDRDSTVEDICDFIVEYINSDVLGLLSDRLLIIADQSKNCALRQVHGLRNPALVLIPIGQAVDYPKQGIPVDLDGGLPKTLIRCKPDWHAAEVVSPRETDYYKSTRALGYLFRNIQVDDITEEQKKLSPSNFKPLTDAISQRLMPFMRESIGLHASPTGRFSDIEPIFSRYLSELDYICVTHTLSNTPGAKLIEAEVVAGTIMAKCSQKRMRKDRIYRMRTHCEALVKDIQKELRGKEGSVDDTLEGLKRAWRAWEFSLKFSDRHGFNSFGLIALGAIFDGLDELGVTMPSNSKPYPM</sequence>
<evidence type="ECO:0000313" key="2">
    <source>
        <dbReference type="EMBL" id="RXW18615.1"/>
    </source>
</evidence>
<dbReference type="InterPro" id="IPR057596">
    <property type="entry name" value="RDRP_core"/>
</dbReference>
<dbReference type="GO" id="GO:0030422">
    <property type="term" value="P:siRNA processing"/>
    <property type="evidence" value="ECO:0007669"/>
    <property type="project" value="TreeGrafter"/>
</dbReference>
<gene>
    <name evidence="2" type="ORF">EST38_g7238</name>
</gene>
<dbReference type="OrthoDB" id="6513042at2759"/>
<evidence type="ECO:0000259" key="1">
    <source>
        <dbReference type="Pfam" id="PF05183"/>
    </source>
</evidence>
<dbReference type="PANTHER" id="PTHR23079:SF55">
    <property type="entry name" value="RNA-DIRECTED RNA POLYMERASE"/>
    <property type="match status" value="1"/>
</dbReference>
<dbReference type="EMBL" id="SDEE01000253">
    <property type="protein sequence ID" value="RXW18615.1"/>
    <property type="molecule type" value="Genomic_DNA"/>
</dbReference>